<evidence type="ECO:0000256" key="6">
    <source>
        <dbReference type="ARBA" id="ARBA00023136"/>
    </source>
</evidence>
<keyword evidence="9" id="KW-1185">Reference proteome</keyword>
<dbReference type="PANTHER" id="PTHR16024">
    <property type="entry name" value="XK-RELATED PROTEIN"/>
    <property type="match status" value="1"/>
</dbReference>
<feature type="transmembrane region" description="Helical" evidence="7">
    <location>
        <begin position="193"/>
        <end position="214"/>
    </location>
</feature>
<evidence type="ECO:0000256" key="2">
    <source>
        <dbReference type="ARBA" id="ARBA00008789"/>
    </source>
</evidence>
<comment type="subcellular location">
    <subcellularLocation>
        <location evidence="1">Cell membrane</location>
        <topology evidence="1">Multi-pass membrane protein</topology>
    </subcellularLocation>
    <subcellularLocation>
        <location evidence="7">Membrane</location>
        <topology evidence="7">Multi-pass membrane protein</topology>
    </subcellularLocation>
</comment>
<keyword evidence="4 7" id="KW-0812">Transmembrane</keyword>
<name>A0A5B7CX88_PORTR</name>
<protein>
    <recommendedName>
        <fullName evidence="7">XK-related protein</fullName>
    </recommendedName>
</protein>
<dbReference type="GO" id="GO:0043652">
    <property type="term" value="P:engulfment of apoptotic cell"/>
    <property type="evidence" value="ECO:0007669"/>
    <property type="project" value="TreeGrafter"/>
</dbReference>
<evidence type="ECO:0000256" key="1">
    <source>
        <dbReference type="ARBA" id="ARBA00004651"/>
    </source>
</evidence>
<evidence type="ECO:0000256" key="3">
    <source>
        <dbReference type="ARBA" id="ARBA00022475"/>
    </source>
</evidence>
<comment type="caution">
    <text evidence="8">The sequence shown here is derived from an EMBL/GenBank/DDBJ whole genome shotgun (WGS) entry which is preliminary data.</text>
</comment>
<accession>A0A5B7CX88</accession>
<reference evidence="8 9" key="1">
    <citation type="submission" date="2019-05" db="EMBL/GenBank/DDBJ databases">
        <title>Another draft genome of Portunus trituberculatus and its Hox gene families provides insights of decapod evolution.</title>
        <authorList>
            <person name="Jeong J.-H."/>
            <person name="Song I."/>
            <person name="Kim S."/>
            <person name="Choi T."/>
            <person name="Kim D."/>
            <person name="Ryu S."/>
            <person name="Kim W."/>
        </authorList>
    </citation>
    <scope>NUCLEOTIDE SEQUENCE [LARGE SCALE GENOMIC DNA]</scope>
    <source>
        <tissue evidence="8">Muscle</tissue>
    </source>
</reference>
<evidence type="ECO:0000256" key="5">
    <source>
        <dbReference type="ARBA" id="ARBA00022989"/>
    </source>
</evidence>
<feature type="transmembrane region" description="Helical" evidence="7">
    <location>
        <begin position="133"/>
        <end position="155"/>
    </location>
</feature>
<evidence type="ECO:0000313" key="8">
    <source>
        <dbReference type="EMBL" id="MPC13838.1"/>
    </source>
</evidence>
<dbReference type="InterPro" id="IPR018629">
    <property type="entry name" value="XK-rel"/>
</dbReference>
<proteinExistence type="inferred from homology"/>
<evidence type="ECO:0000256" key="7">
    <source>
        <dbReference type="RuleBase" id="RU910716"/>
    </source>
</evidence>
<evidence type="ECO:0000256" key="4">
    <source>
        <dbReference type="ARBA" id="ARBA00022692"/>
    </source>
</evidence>
<keyword evidence="3" id="KW-1003">Cell membrane</keyword>
<feature type="transmembrane region" description="Helical" evidence="7">
    <location>
        <begin position="66"/>
        <end position="87"/>
    </location>
</feature>
<feature type="transmembrane region" description="Helical" evidence="7">
    <location>
        <begin position="220"/>
        <end position="243"/>
    </location>
</feature>
<evidence type="ECO:0000313" key="9">
    <source>
        <dbReference type="Proteomes" id="UP000324222"/>
    </source>
</evidence>
<keyword evidence="5 7" id="KW-1133">Transmembrane helix</keyword>
<dbReference type="AlphaFoldDB" id="A0A5B7CX88"/>
<dbReference type="OrthoDB" id="6136301at2759"/>
<dbReference type="GO" id="GO:0070782">
    <property type="term" value="P:phosphatidylserine exposure on apoptotic cell surface"/>
    <property type="evidence" value="ECO:0007669"/>
    <property type="project" value="TreeGrafter"/>
</dbReference>
<sequence length="280" mass="32570">MYWKRGDTQRQKQFYTWMLYEDADSVFLRMFECFMESAPQLILQLYILTQIQAADDSSKYGKTTRYLIFCGSITSLVSLAWGVMAYARGCRFTQLEKNNISLLGSSVIFLWHLFCLAARVTALVLFASCFRMVVMWVCLGHWAVMAICLLLFRAFKEACTSIFSEFLMSVVFGVVYIFVFLNYKDEPTRWKYMAYYTVWEIENVVLVMMFLFYADSAVWYYIPAVVFHIVAFAVGLVFMGIYYTQLHPTKYALPTLSLPGEQNNLTQPPEDTHQANQTEL</sequence>
<organism evidence="8 9">
    <name type="scientific">Portunus trituberculatus</name>
    <name type="common">Swimming crab</name>
    <name type="synonym">Neptunus trituberculatus</name>
    <dbReference type="NCBI Taxonomy" id="210409"/>
    <lineage>
        <taxon>Eukaryota</taxon>
        <taxon>Metazoa</taxon>
        <taxon>Ecdysozoa</taxon>
        <taxon>Arthropoda</taxon>
        <taxon>Crustacea</taxon>
        <taxon>Multicrustacea</taxon>
        <taxon>Malacostraca</taxon>
        <taxon>Eumalacostraca</taxon>
        <taxon>Eucarida</taxon>
        <taxon>Decapoda</taxon>
        <taxon>Pleocyemata</taxon>
        <taxon>Brachyura</taxon>
        <taxon>Eubrachyura</taxon>
        <taxon>Portunoidea</taxon>
        <taxon>Portunidae</taxon>
        <taxon>Portuninae</taxon>
        <taxon>Portunus</taxon>
    </lineage>
</organism>
<dbReference type="GO" id="GO:1902742">
    <property type="term" value="P:apoptotic process involved in development"/>
    <property type="evidence" value="ECO:0007669"/>
    <property type="project" value="TreeGrafter"/>
</dbReference>
<dbReference type="Pfam" id="PF09815">
    <property type="entry name" value="XK-related"/>
    <property type="match status" value="1"/>
</dbReference>
<feature type="transmembrane region" description="Helical" evidence="7">
    <location>
        <begin position="107"/>
        <end position="126"/>
    </location>
</feature>
<dbReference type="PANTHER" id="PTHR16024:SF6">
    <property type="entry name" value="XK-RELATED PROTEIN"/>
    <property type="match status" value="1"/>
</dbReference>
<keyword evidence="6 7" id="KW-0472">Membrane</keyword>
<feature type="transmembrane region" description="Helical" evidence="7">
    <location>
        <begin position="161"/>
        <end position="181"/>
    </location>
</feature>
<dbReference type="Proteomes" id="UP000324222">
    <property type="component" value="Unassembled WGS sequence"/>
</dbReference>
<dbReference type="GO" id="GO:0005886">
    <property type="term" value="C:plasma membrane"/>
    <property type="evidence" value="ECO:0007669"/>
    <property type="project" value="UniProtKB-SubCell"/>
</dbReference>
<gene>
    <name evidence="8" type="primary">XKR6_0</name>
    <name evidence="8" type="ORF">E2C01_006586</name>
</gene>
<dbReference type="InterPro" id="IPR050895">
    <property type="entry name" value="XK-related_scramblase"/>
</dbReference>
<dbReference type="EMBL" id="VSRR010000310">
    <property type="protein sequence ID" value="MPC13838.1"/>
    <property type="molecule type" value="Genomic_DNA"/>
</dbReference>
<comment type="similarity">
    <text evidence="2 7">Belongs to the XK family.</text>
</comment>